<dbReference type="InterPro" id="IPR011051">
    <property type="entry name" value="RmlC_Cupin_sf"/>
</dbReference>
<dbReference type="Pfam" id="PF00190">
    <property type="entry name" value="Cupin_1"/>
    <property type="match status" value="1"/>
</dbReference>
<dbReference type="Proteomes" id="UP000029121">
    <property type="component" value="Unassembled WGS sequence"/>
</dbReference>
<keyword evidence="1 2" id="KW-0732">Signal</keyword>
<sequence>MARVSSLLSLSLTLLVFLHGYTAQQFPNECQLEQLNALEPSHVLKSEAGRIEVWDHHAPQLRCSGVSFVRYVIESKGLYLPSFVNTAKLSFVAQ</sequence>
<feature type="non-terminal residue" evidence="4">
    <location>
        <position position="94"/>
    </location>
</feature>
<organism evidence="4 5">
    <name type="scientific">Capsella rubella</name>
    <dbReference type="NCBI Taxonomy" id="81985"/>
    <lineage>
        <taxon>Eukaryota</taxon>
        <taxon>Viridiplantae</taxon>
        <taxon>Streptophyta</taxon>
        <taxon>Embryophyta</taxon>
        <taxon>Tracheophyta</taxon>
        <taxon>Spermatophyta</taxon>
        <taxon>Magnoliopsida</taxon>
        <taxon>eudicotyledons</taxon>
        <taxon>Gunneridae</taxon>
        <taxon>Pentapetalae</taxon>
        <taxon>rosids</taxon>
        <taxon>malvids</taxon>
        <taxon>Brassicales</taxon>
        <taxon>Brassicaceae</taxon>
        <taxon>Camelineae</taxon>
        <taxon>Capsella</taxon>
    </lineage>
</organism>
<dbReference type="SUPFAM" id="SSF51182">
    <property type="entry name" value="RmlC-like cupins"/>
    <property type="match status" value="1"/>
</dbReference>
<dbReference type="eggNOG" id="ENOG502QU1J">
    <property type="taxonomic scope" value="Eukaryota"/>
</dbReference>
<dbReference type="InterPro" id="IPR014710">
    <property type="entry name" value="RmlC-like_jellyroll"/>
</dbReference>
<feature type="chain" id="PRO_5004342006" description="Cupin type-1 domain-containing protein" evidence="2">
    <location>
        <begin position="24"/>
        <end position="94"/>
    </location>
</feature>
<dbReference type="EMBL" id="KB871045">
    <property type="protein sequence ID" value="EOA11978.1"/>
    <property type="molecule type" value="Genomic_DNA"/>
</dbReference>
<dbReference type="Gene3D" id="2.60.120.10">
    <property type="entry name" value="Jelly Rolls"/>
    <property type="match status" value="1"/>
</dbReference>
<keyword evidence="5" id="KW-1185">Reference proteome</keyword>
<name>R0GL98_9BRAS</name>
<reference evidence="5" key="1">
    <citation type="journal article" date="2013" name="Nat. Genet.">
        <title>The Capsella rubella genome and the genomic consequences of rapid mating system evolution.</title>
        <authorList>
            <person name="Slotte T."/>
            <person name="Hazzouri K.M."/>
            <person name="Agren J.A."/>
            <person name="Koenig D."/>
            <person name="Maumus F."/>
            <person name="Guo Y.L."/>
            <person name="Steige K."/>
            <person name="Platts A.E."/>
            <person name="Escobar J.S."/>
            <person name="Newman L.K."/>
            <person name="Wang W."/>
            <person name="Mandakova T."/>
            <person name="Vello E."/>
            <person name="Smith L.M."/>
            <person name="Henz S.R."/>
            <person name="Steffen J."/>
            <person name="Takuno S."/>
            <person name="Brandvain Y."/>
            <person name="Coop G."/>
            <person name="Andolfatto P."/>
            <person name="Hu T.T."/>
            <person name="Blanchette M."/>
            <person name="Clark R.M."/>
            <person name="Quesneville H."/>
            <person name="Nordborg M."/>
            <person name="Gaut B.S."/>
            <person name="Lysak M.A."/>
            <person name="Jenkins J."/>
            <person name="Grimwood J."/>
            <person name="Chapman J."/>
            <person name="Prochnik S."/>
            <person name="Shu S."/>
            <person name="Rokhsar D."/>
            <person name="Schmutz J."/>
            <person name="Weigel D."/>
            <person name="Wright S.I."/>
        </authorList>
    </citation>
    <scope>NUCLEOTIDE SEQUENCE [LARGE SCALE GENOMIC DNA]</scope>
    <source>
        <strain evidence="5">cv. Monte Gargano</strain>
    </source>
</reference>
<dbReference type="InterPro" id="IPR006045">
    <property type="entry name" value="Cupin_1"/>
</dbReference>
<feature type="domain" description="Cupin type-1" evidence="3">
    <location>
        <begin position="35"/>
        <end position="94"/>
    </location>
</feature>
<evidence type="ECO:0000259" key="3">
    <source>
        <dbReference type="Pfam" id="PF00190"/>
    </source>
</evidence>
<accession>R0GL98</accession>
<dbReference type="AlphaFoldDB" id="R0GL98"/>
<protein>
    <recommendedName>
        <fullName evidence="3">Cupin type-1 domain-containing protein</fullName>
    </recommendedName>
</protein>
<dbReference type="STRING" id="81985.R0GL98"/>
<gene>
    <name evidence="4" type="ORF">CARUB_v100127390mg</name>
</gene>
<evidence type="ECO:0000256" key="2">
    <source>
        <dbReference type="SAM" id="SignalP"/>
    </source>
</evidence>
<feature type="signal peptide" evidence="2">
    <location>
        <begin position="1"/>
        <end position="23"/>
    </location>
</feature>
<evidence type="ECO:0000313" key="5">
    <source>
        <dbReference type="Proteomes" id="UP000029121"/>
    </source>
</evidence>
<evidence type="ECO:0000256" key="1">
    <source>
        <dbReference type="ARBA" id="ARBA00022729"/>
    </source>
</evidence>
<proteinExistence type="predicted"/>
<evidence type="ECO:0000313" key="4">
    <source>
        <dbReference type="EMBL" id="EOA11978.1"/>
    </source>
</evidence>